<dbReference type="PROSITE" id="PS51935">
    <property type="entry name" value="NLPC_P60"/>
    <property type="match status" value="1"/>
</dbReference>
<evidence type="ECO:0000256" key="1">
    <source>
        <dbReference type="ARBA" id="ARBA00007074"/>
    </source>
</evidence>
<dbReference type="Gene3D" id="3.90.1720.10">
    <property type="entry name" value="endopeptidase domain like (from Nostoc punctiforme)"/>
    <property type="match status" value="1"/>
</dbReference>
<evidence type="ECO:0000256" key="3">
    <source>
        <dbReference type="ARBA" id="ARBA00022801"/>
    </source>
</evidence>
<comment type="caution">
    <text evidence="7">The sequence shown here is derived from an EMBL/GenBank/DDBJ whole genome shotgun (WGS) entry which is preliminary data.</text>
</comment>
<feature type="domain" description="NlpC/P60" evidence="6">
    <location>
        <begin position="212"/>
        <end position="337"/>
    </location>
</feature>
<dbReference type="GO" id="GO:0006508">
    <property type="term" value="P:proteolysis"/>
    <property type="evidence" value="ECO:0007669"/>
    <property type="project" value="UniProtKB-KW"/>
</dbReference>
<dbReference type="EMBL" id="MIGB01000026">
    <property type="protein sequence ID" value="OSY38009.1"/>
    <property type="molecule type" value="Genomic_DNA"/>
</dbReference>
<reference evidence="7 8" key="1">
    <citation type="submission" date="2016-09" db="EMBL/GenBank/DDBJ databases">
        <title>Pseudonocardia autotrophica DSM535, a candidate organism with high potential of specific P450 cytochromes.</title>
        <authorList>
            <person name="Grumaz C."/>
            <person name="Vainshtein Y."/>
            <person name="Kirstahler P."/>
            <person name="Sohn K."/>
        </authorList>
    </citation>
    <scope>NUCLEOTIDE SEQUENCE [LARGE SCALE GENOMIC DNA]</scope>
    <source>
        <strain evidence="7 8">DSM 535</strain>
    </source>
</reference>
<dbReference type="PANTHER" id="PTHR47359:SF3">
    <property type="entry name" value="NLP_P60 DOMAIN-CONTAINING PROTEIN-RELATED"/>
    <property type="match status" value="1"/>
</dbReference>
<keyword evidence="5" id="KW-0472">Membrane</keyword>
<evidence type="ECO:0000259" key="6">
    <source>
        <dbReference type="PROSITE" id="PS51935"/>
    </source>
</evidence>
<dbReference type="RefSeq" id="WP_174824340.1">
    <property type="nucleotide sequence ID" value="NZ_AP018920.1"/>
</dbReference>
<dbReference type="EC" id="3.4.-.-" evidence="7"/>
<name>A0A1Y2MSQ6_PSEAH</name>
<gene>
    <name evidence="7" type="primary">ykfC_2</name>
    <name evidence="7" type="ORF">BG845_04416</name>
</gene>
<evidence type="ECO:0000313" key="7">
    <source>
        <dbReference type="EMBL" id="OSY38009.1"/>
    </source>
</evidence>
<dbReference type="GO" id="GO:0008234">
    <property type="term" value="F:cysteine-type peptidase activity"/>
    <property type="evidence" value="ECO:0007669"/>
    <property type="project" value="UniProtKB-KW"/>
</dbReference>
<keyword evidence="5" id="KW-0812">Transmembrane</keyword>
<keyword evidence="2" id="KW-0645">Protease</keyword>
<dbReference type="InterPro" id="IPR051794">
    <property type="entry name" value="PG_Endopeptidase_C40"/>
</dbReference>
<organism evidence="7 8">
    <name type="scientific">Pseudonocardia autotrophica</name>
    <name type="common">Amycolata autotrophica</name>
    <name type="synonym">Nocardia autotrophica</name>
    <dbReference type="NCBI Taxonomy" id="2074"/>
    <lineage>
        <taxon>Bacteria</taxon>
        <taxon>Bacillati</taxon>
        <taxon>Actinomycetota</taxon>
        <taxon>Actinomycetes</taxon>
        <taxon>Pseudonocardiales</taxon>
        <taxon>Pseudonocardiaceae</taxon>
        <taxon>Pseudonocardia</taxon>
    </lineage>
</organism>
<dbReference type="InterPro" id="IPR038765">
    <property type="entry name" value="Papain-like_cys_pep_sf"/>
</dbReference>
<evidence type="ECO:0000313" key="8">
    <source>
        <dbReference type="Proteomes" id="UP000194360"/>
    </source>
</evidence>
<protein>
    <submittedName>
        <fullName evidence="7">Gamma-D-glutamyl-L-lysine endopeptidase</fullName>
        <ecNumber evidence="7">3.4.-.-</ecNumber>
    </submittedName>
</protein>
<accession>A0A1Y2MSQ6</accession>
<sequence>MSTPFTRALRPLRLLLPFVAIALALVLFLTVGFLAFSPNVTGRQSSGAEWCDTGISTATVGRGGGGATIETLSDEQRANATAIISVAKEMELPPRAWLVALATAMQESTLRNINYGDRDSLGLFQQRPSMGWGSPAQVTDPAYSSRIFYERLLEVPDWERMPVTVAAQTVQRSAFPDAYAKWEGLAASIVSEIGDVANPAGCEPGTTGALPPGAAGAAIGFALGEVGKPYVWGATGPNAYDCSGLLMRAYEAAGMTIPRVSRDQYRSGGHLPVREMQPGDFLFYAHDTSDPSTIYHVTMYIGDDKMVEAPNRDHPVRVQPVPWDFGDLVPLATRPGTTPNPA</sequence>
<dbReference type="SUPFAM" id="SSF54001">
    <property type="entry name" value="Cysteine proteinases"/>
    <property type="match status" value="1"/>
</dbReference>
<proteinExistence type="inferred from homology"/>
<keyword evidence="5" id="KW-1133">Transmembrane helix</keyword>
<dbReference type="STRING" id="2074.BG845_04416"/>
<dbReference type="Pfam" id="PF00877">
    <property type="entry name" value="NLPC_P60"/>
    <property type="match status" value="1"/>
</dbReference>
<dbReference type="PANTHER" id="PTHR47359">
    <property type="entry name" value="PEPTIDOGLYCAN DL-ENDOPEPTIDASE CWLO"/>
    <property type="match status" value="1"/>
</dbReference>
<dbReference type="Proteomes" id="UP000194360">
    <property type="component" value="Unassembled WGS sequence"/>
</dbReference>
<keyword evidence="3 7" id="KW-0378">Hydrolase</keyword>
<dbReference type="AlphaFoldDB" id="A0A1Y2MSQ6"/>
<comment type="similarity">
    <text evidence="1">Belongs to the peptidase C40 family.</text>
</comment>
<dbReference type="InterPro" id="IPR000064">
    <property type="entry name" value="NLP_P60_dom"/>
</dbReference>
<keyword evidence="4" id="KW-0788">Thiol protease</keyword>
<feature type="transmembrane region" description="Helical" evidence="5">
    <location>
        <begin position="12"/>
        <end position="36"/>
    </location>
</feature>
<evidence type="ECO:0000256" key="4">
    <source>
        <dbReference type="ARBA" id="ARBA00022807"/>
    </source>
</evidence>
<evidence type="ECO:0000256" key="2">
    <source>
        <dbReference type="ARBA" id="ARBA00022670"/>
    </source>
</evidence>
<evidence type="ECO:0000256" key="5">
    <source>
        <dbReference type="SAM" id="Phobius"/>
    </source>
</evidence>
<keyword evidence="8" id="KW-1185">Reference proteome</keyword>